<dbReference type="InterPro" id="IPR048279">
    <property type="entry name" value="MdtK-like"/>
</dbReference>
<accession>A0A7W2TUV5</accession>
<keyword evidence="2" id="KW-0813">Transport</keyword>
<dbReference type="Pfam" id="PF01554">
    <property type="entry name" value="MatE"/>
    <property type="match status" value="2"/>
</dbReference>
<name>A0A7W2TUV5_9GAMM</name>
<dbReference type="GO" id="GO:0015297">
    <property type="term" value="F:antiporter activity"/>
    <property type="evidence" value="ECO:0007669"/>
    <property type="project" value="InterPro"/>
</dbReference>
<dbReference type="GO" id="GO:0042910">
    <property type="term" value="F:xenobiotic transmembrane transporter activity"/>
    <property type="evidence" value="ECO:0007669"/>
    <property type="project" value="InterPro"/>
</dbReference>
<feature type="transmembrane region" description="Helical" evidence="7">
    <location>
        <begin position="282"/>
        <end position="304"/>
    </location>
</feature>
<feature type="transmembrane region" description="Helical" evidence="7">
    <location>
        <begin position="134"/>
        <end position="152"/>
    </location>
</feature>
<reference evidence="8 9" key="1">
    <citation type="submission" date="2020-07" db="EMBL/GenBank/DDBJ databases">
        <title>Halieaceae bacterium, F7430, whole genome shotgun sequencing project.</title>
        <authorList>
            <person name="Jiang S."/>
            <person name="Liu Z.W."/>
            <person name="Du Z.J."/>
        </authorList>
    </citation>
    <scope>NUCLEOTIDE SEQUENCE [LARGE SCALE GENOMIC DNA]</scope>
    <source>
        <strain evidence="8 9">F7430</strain>
    </source>
</reference>
<dbReference type="CDD" id="cd13138">
    <property type="entry name" value="MATE_yoeA_like"/>
    <property type="match status" value="1"/>
</dbReference>
<evidence type="ECO:0000313" key="9">
    <source>
        <dbReference type="Proteomes" id="UP000539350"/>
    </source>
</evidence>
<dbReference type="EMBL" id="JACFXU010000013">
    <property type="protein sequence ID" value="MBA6412373.1"/>
    <property type="molecule type" value="Genomic_DNA"/>
</dbReference>
<evidence type="ECO:0000256" key="7">
    <source>
        <dbReference type="SAM" id="Phobius"/>
    </source>
</evidence>
<feature type="transmembrane region" description="Helical" evidence="7">
    <location>
        <begin position="384"/>
        <end position="406"/>
    </location>
</feature>
<sequence length="445" mass="48083">MVKSDFTEGSVPRKLLHFSLPILFSNLLQASLLLITGLWVGNLLGSAAFAAVTVATTIMVVLLAFIMGVNNATLTVFAQLKGANNQAEISSYLSAFTILLTVLSLVIGLAGYFFTEALLALLNTPASISVAAKQYLQIMFIGSLFLTGYNFIGSLLRAFGDSRTPLYFVLLATVLTAVLNPLFIVGFNLGLAGAAWAMILAQTMAFIYSLFYLSGRPGAGLPAFRLQWPKLSEIRTILQLGVPSGIQMIVIYAGMAVILWMVNGFGEDVVAGFGAAQRLDNIVLLPALALGSAVNAMAAQNIGANKWARVAQISKVGIIYNLVVMIFFVVLLFIWAEPLVKLFISDEEGVAFGVSYLRTIALFYPFIGLNFILNGVVRGAGAMFQILALNIISLWLLRVPLAYWMISLYGESGIALGIGISFLISSLFSVAYYRWGGWRSKQLFA</sequence>
<proteinExistence type="predicted"/>
<keyword evidence="5 7" id="KW-1133">Transmembrane helix</keyword>
<dbReference type="PANTHER" id="PTHR43549:SF3">
    <property type="entry name" value="MULTIDRUG RESISTANCE PROTEIN YPNP-RELATED"/>
    <property type="match status" value="1"/>
</dbReference>
<feature type="transmembrane region" description="Helical" evidence="7">
    <location>
        <begin position="89"/>
        <end position="114"/>
    </location>
</feature>
<keyword evidence="3" id="KW-1003">Cell membrane</keyword>
<dbReference type="PIRSF" id="PIRSF006603">
    <property type="entry name" value="DinF"/>
    <property type="match status" value="1"/>
</dbReference>
<evidence type="ECO:0000256" key="4">
    <source>
        <dbReference type="ARBA" id="ARBA00022692"/>
    </source>
</evidence>
<dbReference type="NCBIfam" id="TIGR00797">
    <property type="entry name" value="matE"/>
    <property type="match status" value="1"/>
</dbReference>
<dbReference type="Proteomes" id="UP000539350">
    <property type="component" value="Unassembled WGS sequence"/>
</dbReference>
<evidence type="ECO:0000256" key="3">
    <source>
        <dbReference type="ARBA" id="ARBA00022475"/>
    </source>
</evidence>
<feature type="transmembrane region" description="Helical" evidence="7">
    <location>
        <begin position="47"/>
        <end position="69"/>
    </location>
</feature>
<dbReference type="InterPro" id="IPR052031">
    <property type="entry name" value="Membrane_Transporter-Flippase"/>
</dbReference>
<feature type="transmembrane region" description="Helical" evidence="7">
    <location>
        <begin position="236"/>
        <end position="262"/>
    </location>
</feature>
<feature type="transmembrane region" description="Helical" evidence="7">
    <location>
        <begin position="412"/>
        <end position="433"/>
    </location>
</feature>
<dbReference type="GO" id="GO:0005886">
    <property type="term" value="C:plasma membrane"/>
    <property type="evidence" value="ECO:0007669"/>
    <property type="project" value="UniProtKB-SubCell"/>
</dbReference>
<organism evidence="8 9">
    <name type="scientific">Sediminihaliea albiluteola</name>
    <dbReference type="NCBI Taxonomy" id="2758564"/>
    <lineage>
        <taxon>Bacteria</taxon>
        <taxon>Pseudomonadati</taxon>
        <taxon>Pseudomonadota</taxon>
        <taxon>Gammaproteobacteria</taxon>
        <taxon>Cellvibrionales</taxon>
        <taxon>Halieaceae</taxon>
        <taxon>Sediminihaliea</taxon>
    </lineage>
</organism>
<feature type="transmembrane region" description="Helical" evidence="7">
    <location>
        <begin position="193"/>
        <end position="215"/>
    </location>
</feature>
<comment type="caution">
    <text evidence="8">The sequence shown here is derived from an EMBL/GenBank/DDBJ whole genome shotgun (WGS) entry which is preliminary data.</text>
</comment>
<feature type="transmembrane region" description="Helical" evidence="7">
    <location>
        <begin position="356"/>
        <end position="377"/>
    </location>
</feature>
<feature type="transmembrane region" description="Helical" evidence="7">
    <location>
        <begin position="164"/>
        <end position="187"/>
    </location>
</feature>
<evidence type="ECO:0000256" key="5">
    <source>
        <dbReference type="ARBA" id="ARBA00022989"/>
    </source>
</evidence>
<comment type="subcellular location">
    <subcellularLocation>
        <location evidence="1">Cell inner membrane</location>
        <topology evidence="1">Multi-pass membrane protein</topology>
    </subcellularLocation>
</comment>
<feature type="transmembrane region" description="Helical" evidence="7">
    <location>
        <begin position="316"/>
        <end position="336"/>
    </location>
</feature>
<dbReference type="AlphaFoldDB" id="A0A7W2TUV5"/>
<evidence type="ECO:0000256" key="2">
    <source>
        <dbReference type="ARBA" id="ARBA00022448"/>
    </source>
</evidence>
<keyword evidence="4 7" id="KW-0812">Transmembrane</keyword>
<dbReference type="PANTHER" id="PTHR43549">
    <property type="entry name" value="MULTIDRUG RESISTANCE PROTEIN YPNP-RELATED"/>
    <property type="match status" value="1"/>
</dbReference>
<keyword evidence="6 7" id="KW-0472">Membrane</keyword>
<evidence type="ECO:0000256" key="1">
    <source>
        <dbReference type="ARBA" id="ARBA00004429"/>
    </source>
</evidence>
<keyword evidence="9" id="KW-1185">Reference proteome</keyword>
<gene>
    <name evidence="8" type="ORF">H2508_04535</name>
</gene>
<evidence type="ECO:0000256" key="6">
    <source>
        <dbReference type="ARBA" id="ARBA00023136"/>
    </source>
</evidence>
<evidence type="ECO:0000313" key="8">
    <source>
        <dbReference type="EMBL" id="MBA6412373.1"/>
    </source>
</evidence>
<dbReference type="InterPro" id="IPR002528">
    <property type="entry name" value="MATE_fam"/>
</dbReference>
<protein>
    <submittedName>
        <fullName evidence="8">MATE family efflux transporter</fullName>
    </submittedName>
</protein>
<feature type="transmembrane region" description="Helical" evidence="7">
    <location>
        <begin position="20"/>
        <end position="41"/>
    </location>
</feature>